<name>A0A444TYN9_ACIRT</name>
<keyword evidence="1" id="KW-0808">Transferase</keyword>
<evidence type="ECO:0000313" key="2">
    <source>
        <dbReference type="Proteomes" id="UP000289886"/>
    </source>
</evidence>
<accession>A0A444TYN9</accession>
<dbReference type="Gene3D" id="3.30.200.20">
    <property type="entry name" value="Phosphorylase Kinase, domain 1"/>
    <property type="match status" value="1"/>
</dbReference>
<protein>
    <submittedName>
        <fullName evidence="1">Mitogen-activated protein kinase kinase kinase 8</fullName>
    </submittedName>
</protein>
<keyword evidence="1" id="KW-0418">Kinase</keyword>
<gene>
    <name evidence="1" type="ORF">EOD39_10095</name>
</gene>
<organism evidence="1 2">
    <name type="scientific">Acipenser ruthenus</name>
    <name type="common">Sterlet sturgeon</name>
    <dbReference type="NCBI Taxonomy" id="7906"/>
    <lineage>
        <taxon>Eukaryota</taxon>
        <taxon>Metazoa</taxon>
        <taxon>Chordata</taxon>
        <taxon>Craniata</taxon>
        <taxon>Vertebrata</taxon>
        <taxon>Euteleostomi</taxon>
        <taxon>Actinopterygii</taxon>
        <taxon>Chondrostei</taxon>
        <taxon>Acipenseriformes</taxon>
        <taxon>Acipenseridae</taxon>
        <taxon>Acipenser</taxon>
    </lineage>
</organism>
<dbReference type="Proteomes" id="UP000289886">
    <property type="component" value="Unassembled WGS sequence"/>
</dbReference>
<comment type="caution">
    <text evidence="1">The sequence shown here is derived from an EMBL/GenBank/DDBJ whole genome shotgun (WGS) entry which is preliminary data.</text>
</comment>
<dbReference type="EMBL" id="SCEB01215731">
    <property type="protein sequence ID" value="RXM28045.1"/>
    <property type="molecule type" value="Genomic_DNA"/>
</dbReference>
<dbReference type="AlphaFoldDB" id="A0A444TYN9"/>
<sequence>MEYANENARIELLLAHMNLEDFIDVMGHLYPPEDTAVIEESLVSMAQEEMDEIEETASSLLLDDSDDDKPSLLGVCMKYGTVNDLLSFANWVSNTPQTTLQHQKHEMGVVLNKSFNKNLPLFDDIIGIINVPMVASVAAAKRKTESTDSLLLKPESAAASHGQFAKPVSLSRLPKIQDMS</sequence>
<keyword evidence="2" id="KW-1185">Reference proteome</keyword>
<dbReference type="GO" id="GO:0016301">
    <property type="term" value="F:kinase activity"/>
    <property type="evidence" value="ECO:0007669"/>
    <property type="project" value="UniProtKB-KW"/>
</dbReference>
<evidence type="ECO:0000313" key="1">
    <source>
        <dbReference type="EMBL" id="RXM28045.1"/>
    </source>
</evidence>
<proteinExistence type="predicted"/>
<reference evidence="1 2" key="1">
    <citation type="submission" date="2019-01" db="EMBL/GenBank/DDBJ databases">
        <title>Draft Genome and Complete Hox-Cluster Characterization of the Sterlet Sturgeon (Acipenser ruthenus).</title>
        <authorList>
            <person name="Wei Q."/>
        </authorList>
    </citation>
    <scope>NUCLEOTIDE SEQUENCE [LARGE SCALE GENOMIC DNA]</scope>
    <source>
        <strain evidence="1">WHYD16114868_AA</strain>
        <tissue evidence="1">Blood</tissue>
    </source>
</reference>